<protein>
    <recommendedName>
        <fullName evidence="4">B box-type domain-containing protein</fullName>
    </recommendedName>
</protein>
<dbReference type="EnsemblMetazoa" id="G9455.1">
    <property type="protein sequence ID" value="G9455.1:cds"/>
    <property type="gene ID" value="G9455"/>
</dbReference>
<dbReference type="InterPro" id="IPR000315">
    <property type="entry name" value="Znf_B-box"/>
</dbReference>
<evidence type="ECO:0000313" key="5">
    <source>
        <dbReference type="EnsemblMetazoa" id="G9455.1:cds"/>
    </source>
</evidence>
<dbReference type="Proteomes" id="UP000005408">
    <property type="component" value="Unassembled WGS sequence"/>
</dbReference>
<keyword evidence="2" id="KW-0862">Zinc</keyword>
<evidence type="ECO:0000256" key="2">
    <source>
        <dbReference type="PROSITE-ProRule" id="PRU00024"/>
    </source>
</evidence>
<dbReference type="Pfam" id="PF00643">
    <property type="entry name" value="zf-B_box"/>
    <property type="match status" value="1"/>
</dbReference>
<accession>A0A8W8P263</accession>
<proteinExistence type="predicted"/>
<evidence type="ECO:0000256" key="1">
    <source>
        <dbReference type="ARBA" id="ARBA00022737"/>
    </source>
</evidence>
<reference evidence="5" key="1">
    <citation type="submission" date="2022-08" db="UniProtKB">
        <authorList>
            <consortium name="EnsemblMetazoa"/>
        </authorList>
    </citation>
    <scope>IDENTIFICATION</scope>
    <source>
        <strain evidence="5">05x7-T-G4-1.051#20</strain>
    </source>
</reference>
<evidence type="ECO:0000256" key="3">
    <source>
        <dbReference type="PROSITE-ProRule" id="PRU00504"/>
    </source>
</evidence>
<dbReference type="PROSITE" id="PS51125">
    <property type="entry name" value="NHL"/>
    <property type="match status" value="1"/>
</dbReference>
<dbReference type="PANTHER" id="PTHR25462">
    <property type="entry name" value="BONUS, ISOFORM C-RELATED"/>
    <property type="match status" value="1"/>
</dbReference>
<keyword evidence="2" id="KW-0479">Metal-binding</keyword>
<keyword evidence="1" id="KW-0677">Repeat</keyword>
<keyword evidence="2" id="KW-0863">Zinc-finger</keyword>
<evidence type="ECO:0000259" key="4">
    <source>
        <dbReference type="PROSITE" id="PS50119"/>
    </source>
</evidence>
<feature type="repeat" description="NHL" evidence="3">
    <location>
        <begin position="475"/>
        <end position="518"/>
    </location>
</feature>
<keyword evidence="6" id="KW-1185">Reference proteome</keyword>
<dbReference type="InterPro" id="IPR047153">
    <property type="entry name" value="TRIM45/56/19-like"/>
</dbReference>
<dbReference type="PANTHER" id="PTHR25462:SF300">
    <property type="entry name" value="RING-TYPE DOMAIN-CONTAINING PROTEIN"/>
    <property type="match status" value="1"/>
</dbReference>
<dbReference type="SUPFAM" id="SSF57845">
    <property type="entry name" value="B-box zinc-binding domain"/>
    <property type="match status" value="1"/>
</dbReference>
<dbReference type="CDD" id="cd19756">
    <property type="entry name" value="Bbox2"/>
    <property type="match status" value="1"/>
</dbReference>
<dbReference type="PROSITE" id="PS50119">
    <property type="entry name" value="ZF_BBOX"/>
    <property type="match status" value="2"/>
</dbReference>
<dbReference type="AlphaFoldDB" id="A0A8W8P263"/>
<evidence type="ECO:0000313" key="6">
    <source>
        <dbReference type="Proteomes" id="UP000005408"/>
    </source>
</evidence>
<dbReference type="Gene3D" id="3.30.160.60">
    <property type="entry name" value="Classic Zinc Finger"/>
    <property type="match status" value="1"/>
</dbReference>
<organism evidence="5 6">
    <name type="scientific">Magallana gigas</name>
    <name type="common">Pacific oyster</name>
    <name type="synonym">Crassostrea gigas</name>
    <dbReference type="NCBI Taxonomy" id="29159"/>
    <lineage>
        <taxon>Eukaryota</taxon>
        <taxon>Metazoa</taxon>
        <taxon>Spiralia</taxon>
        <taxon>Lophotrochozoa</taxon>
        <taxon>Mollusca</taxon>
        <taxon>Bivalvia</taxon>
        <taxon>Autobranchia</taxon>
        <taxon>Pteriomorphia</taxon>
        <taxon>Ostreida</taxon>
        <taxon>Ostreoidea</taxon>
        <taxon>Ostreidae</taxon>
        <taxon>Magallana</taxon>
    </lineage>
</organism>
<dbReference type="SUPFAM" id="SSF101898">
    <property type="entry name" value="NHL repeat"/>
    <property type="match status" value="1"/>
</dbReference>
<dbReference type="InterPro" id="IPR011042">
    <property type="entry name" value="6-blade_b-propeller_TolB-like"/>
</dbReference>
<sequence>NCLTMDPKRSAQDVLRCHFCETLVPPLYCDTCSIHLCTTCGGEHLLDESTEHRVVPFKKRGYTSKCQKHSLKLCELYCAQCDIPICAQCVSSKEHHLHDVLDILSGIESKRNVVQNDLLELEKCIYPKYEEIASDIHLHKVNLNDNSQKLKTAIDKQGEDLHREINSIVTKLKSDVDEMDSTLLADLNRQEDEITCTISKITQSIADLKNSLNSKDVSLFFAYKFRNAEFKKMPPKLTVALPKFTPHMLNKEEIYQQFGSLTALLVKPEEYGCTMDPGANTSSLNKTLVDVPQIIAEINTDSQDFDDDFLCNVSCLDDQHFWICQNDTMMRLYNLKGELVKSLQTKSGYRPTDIAVTRSGDLVYTDYFDRTVNIVKGTHIQTVIELQGWKPDCVSGSSTGDLLVVMDSDDGEQTKVVCYSGSSEKLSIQYNDIRQPLFSSRYNPKYICENRNLDICVSDCYASAVIVVNQAGTFRFTYTGPPSTTKELFSPRSITTDSQRRILIADLDNNCIHILDQDGQFLRFIESVISPLGLCVDSKDNLYAAEGDKCRVKKIQYCK</sequence>
<dbReference type="InterPro" id="IPR001258">
    <property type="entry name" value="NHL_repeat"/>
</dbReference>
<dbReference type="GO" id="GO:0008270">
    <property type="term" value="F:zinc ion binding"/>
    <property type="evidence" value="ECO:0007669"/>
    <property type="project" value="UniProtKB-KW"/>
</dbReference>
<name>A0A8W8P263_MAGGI</name>
<feature type="domain" description="B box-type" evidence="4">
    <location>
        <begin position="12"/>
        <end position="57"/>
    </location>
</feature>
<dbReference type="Gene3D" id="2.120.10.30">
    <property type="entry name" value="TolB, C-terminal domain"/>
    <property type="match status" value="1"/>
</dbReference>
<feature type="domain" description="B box-type" evidence="4">
    <location>
        <begin position="66"/>
        <end position="103"/>
    </location>
</feature>